<sequence>MSLEKPVGQRPAEINNRYSYFVTSNPATSFNRVSVYPTIDKTAFIGPFSSIIGDVRIKKEVFIGCNVTIRADEGTPFHIGNKTNLQDGVILHGLKNMRLTVHNEQYSIYLGNKVSAAHGALIHGPCIVEDNTFVGFNAIVFNAIVEDGCYIDLAAIVTNGVRIPPNSYVPIGAIIDTQRKANVLTKVSEANENFAKSVVKTNGELAQAYSLKFGDTICSCGLCCNSNTFKNLEE</sequence>
<dbReference type="SUPFAM" id="SSF51161">
    <property type="entry name" value="Trimeric LpxA-like enzymes"/>
    <property type="match status" value="1"/>
</dbReference>
<keyword evidence="3" id="KW-1185">Reference proteome</keyword>
<dbReference type="Proteomes" id="UP000277811">
    <property type="component" value="Unassembled WGS sequence"/>
</dbReference>
<dbReference type="EMBL" id="UPPP01000089">
    <property type="protein sequence ID" value="VBB08394.1"/>
    <property type="molecule type" value="Genomic_DNA"/>
</dbReference>
<dbReference type="AlphaFoldDB" id="A0A498RA27"/>
<dbReference type="InterPro" id="IPR052265">
    <property type="entry name" value="Gamma-CA"/>
</dbReference>
<protein>
    <recommendedName>
        <fullName evidence="4">Trimeric lpxa-like</fullName>
    </recommendedName>
</protein>
<evidence type="ECO:0008006" key="4">
    <source>
        <dbReference type="Google" id="ProtNLM"/>
    </source>
</evidence>
<accession>A0A498RA27</accession>
<organism evidence="2 3">
    <name type="scientific">Lucifera butyrica</name>
    <dbReference type="NCBI Taxonomy" id="1351585"/>
    <lineage>
        <taxon>Bacteria</taxon>
        <taxon>Bacillati</taxon>
        <taxon>Bacillota</taxon>
        <taxon>Negativicutes</taxon>
        <taxon>Veillonellales</taxon>
        <taxon>Veillonellaceae</taxon>
        <taxon>Lucifera</taxon>
    </lineage>
</organism>
<dbReference type="Gene3D" id="2.160.10.10">
    <property type="entry name" value="Hexapeptide repeat proteins"/>
    <property type="match status" value="1"/>
</dbReference>
<name>A0A498RA27_9FIRM</name>
<reference evidence="2 3" key="1">
    <citation type="submission" date="2018-06" db="EMBL/GenBank/DDBJ databases">
        <authorList>
            <person name="Strepis N."/>
        </authorList>
    </citation>
    <scope>NUCLEOTIDE SEQUENCE [LARGE SCALE GENOMIC DNA]</scope>
    <source>
        <strain evidence="2">LUCI</strain>
    </source>
</reference>
<dbReference type="PANTHER" id="PTHR43360">
    <property type="entry name" value="CARBON DIOXIDE CONCENTRATING MECHANISM PROTEIN CCMM"/>
    <property type="match status" value="1"/>
</dbReference>
<proteinExistence type="predicted"/>
<dbReference type="RefSeq" id="WP_207857996.1">
    <property type="nucleotide sequence ID" value="NZ_UPPP01000087.1"/>
</dbReference>
<gene>
    <name evidence="1" type="ORF">LUCI_3593</name>
    <name evidence="2" type="ORF">LUCI_3666</name>
</gene>
<evidence type="ECO:0000313" key="1">
    <source>
        <dbReference type="EMBL" id="VBB08322.1"/>
    </source>
</evidence>
<evidence type="ECO:0000313" key="2">
    <source>
        <dbReference type="EMBL" id="VBB08394.1"/>
    </source>
</evidence>
<evidence type="ECO:0000313" key="3">
    <source>
        <dbReference type="Proteomes" id="UP000277811"/>
    </source>
</evidence>
<dbReference type="InterPro" id="IPR011004">
    <property type="entry name" value="Trimer_LpxA-like_sf"/>
</dbReference>
<dbReference type="EMBL" id="UPPP01000087">
    <property type="protein sequence ID" value="VBB08322.1"/>
    <property type="molecule type" value="Genomic_DNA"/>
</dbReference>
<dbReference type="PANTHER" id="PTHR43360:SF1">
    <property type="entry name" value="CARBOXYSOME ASSEMBLY PROTEIN CCMM"/>
    <property type="match status" value="1"/>
</dbReference>